<feature type="region of interest" description="Disordered" evidence="1">
    <location>
        <begin position="1"/>
        <end position="29"/>
    </location>
</feature>
<dbReference type="Proteomes" id="UP000828390">
    <property type="component" value="Unassembled WGS sequence"/>
</dbReference>
<name>A0A9D3XZZ7_DREPO</name>
<evidence type="ECO:0000313" key="3">
    <source>
        <dbReference type="Proteomes" id="UP000828390"/>
    </source>
</evidence>
<protein>
    <submittedName>
        <fullName evidence="2">Uncharacterized protein</fullName>
    </submittedName>
</protein>
<evidence type="ECO:0000313" key="2">
    <source>
        <dbReference type="EMBL" id="KAH3691464.1"/>
    </source>
</evidence>
<sequence length="52" mass="5508">MLPGGEKCAASPGLEPGTPAASHPSTNPALVRYRDILPCQVGIRPRIRDRGQ</sequence>
<comment type="caution">
    <text evidence="2">The sequence shown here is derived from an EMBL/GenBank/DDBJ whole genome shotgun (WGS) entry which is preliminary data.</text>
</comment>
<accession>A0A9D3XZZ7</accession>
<gene>
    <name evidence="2" type="ORF">DPMN_192994</name>
</gene>
<evidence type="ECO:0000256" key="1">
    <source>
        <dbReference type="SAM" id="MobiDB-lite"/>
    </source>
</evidence>
<dbReference type="AlphaFoldDB" id="A0A9D3XZZ7"/>
<dbReference type="EMBL" id="JAIWYP010000035">
    <property type="protein sequence ID" value="KAH3691464.1"/>
    <property type="molecule type" value="Genomic_DNA"/>
</dbReference>
<proteinExistence type="predicted"/>
<reference evidence="2" key="1">
    <citation type="journal article" date="2019" name="bioRxiv">
        <title>The Genome of the Zebra Mussel, Dreissena polymorpha: A Resource for Invasive Species Research.</title>
        <authorList>
            <person name="McCartney M.A."/>
            <person name="Auch B."/>
            <person name="Kono T."/>
            <person name="Mallez S."/>
            <person name="Zhang Y."/>
            <person name="Obille A."/>
            <person name="Becker A."/>
            <person name="Abrahante J.E."/>
            <person name="Garbe J."/>
            <person name="Badalamenti J.P."/>
            <person name="Herman A."/>
            <person name="Mangelson H."/>
            <person name="Liachko I."/>
            <person name="Sullivan S."/>
            <person name="Sone E.D."/>
            <person name="Koren S."/>
            <person name="Silverstein K.A.T."/>
            <person name="Beckman K.B."/>
            <person name="Gohl D.M."/>
        </authorList>
    </citation>
    <scope>NUCLEOTIDE SEQUENCE</scope>
    <source>
        <strain evidence="2">Duluth1</strain>
        <tissue evidence="2">Whole animal</tissue>
    </source>
</reference>
<organism evidence="2 3">
    <name type="scientific">Dreissena polymorpha</name>
    <name type="common">Zebra mussel</name>
    <name type="synonym">Mytilus polymorpha</name>
    <dbReference type="NCBI Taxonomy" id="45954"/>
    <lineage>
        <taxon>Eukaryota</taxon>
        <taxon>Metazoa</taxon>
        <taxon>Spiralia</taxon>
        <taxon>Lophotrochozoa</taxon>
        <taxon>Mollusca</taxon>
        <taxon>Bivalvia</taxon>
        <taxon>Autobranchia</taxon>
        <taxon>Heteroconchia</taxon>
        <taxon>Euheterodonta</taxon>
        <taxon>Imparidentia</taxon>
        <taxon>Neoheterodontei</taxon>
        <taxon>Myida</taxon>
        <taxon>Dreissenoidea</taxon>
        <taxon>Dreissenidae</taxon>
        <taxon>Dreissena</taxon>
    </lineage>
</organism>
<keyword evidence="3" id="KW-1185">Reference proteome</keyword>
<reference evidence="2" key="2">
    <citation type="submission" date="2020-11" db="EMBL/GenBank/DDBJ databases">
        <authorList>
            <person name="McCartney M.A."/>
            <person name="Auch B."/>
            <person name="Kono T."/>
            <person name="Mallez S."/>
            <person name="Becker A."/>
            <person name="Gohl D.M."/>
            <person name="Silverstein K.A.T."/>
            <person name="Koren S."/>
            <person name="Bechman K.B."/>
            <person name="Herman A."/>
            <person name="Abrahante J.E."/>
            <person name="Garbe J."/>
        </authorList>
    </citation>
    <scope>NUCLEOTIDE SEQUENCE</scope>
    <source>
        <strain evidence="2">Duluth1</strain>
        <tissue evidence="2">Whole animal</tissue>
    </source>
</reference>